<dbReference type="GO" id="GO:0043565">
    <property type="term" value="F:sequence-specific DNA binding"/>
    <property type="evidence" value="ECO:0007669"/>
    <property type="project" value="TreeGrafter"/>
</dbReference>
<comment type="caution">
    <text evidence="4">The sequence shown here is derived from an EMBL/GenBank/DDBJ whole genome shotgun (WGS) entry which is preliminary data.</text>
</comment>
<feature type="compositionally biased region" description="Low complexity" evidence="1">
    <location>
        <begin position="444"/>
        <end position="454"/>
    </location>
</feature>
<evidence type="ECO:0000256" key="1">
    <source>
        <dbReference type="SAM" id="MobiDB-lite"/>
    </source>
</evidence>
<dbReference type="Pfam" id="PF20451">
    <property type="entry name" value="Calmod_bind_M"/>
    <property type="match status" value="1"/>
</dbReference>
<dbReference type="PANTHER" id="PTHR31713:SF14">
    <property type="entry name" value="CALMODULIN-BINDING PROTEIN 60 A"/>
    <property type="match status" value="1"/>
</dbReference>
<feature type="domain" description="Calmodulin binding protein central" evidence="3">
    <location>
        <begin position="265"/>
        <end position="328"/>
    </location>
</feature>
<protein>
    <submittedName>
        <fullName evidence="4">Uncharacterized protein</fullName>
    </submittedName>
</protein>
<evidence type="ECO:0000259" key="2">
    <source>
        <dbReference type="Pfam" id="PF07887"/>
    </source>
</evidence>
<dbReference type="Pfam" id="PF07887">
    <property type="entry name" value="Calmodulin_bind"/>
    <property type="match status" value="1"/>
</dbReference>
<dbReference type="InterPro" id="IPR012416">
    <property type="entry name" value="CBP60"/>
</dbReference>
<evidence type="ECO:0000313" key="5">
    <source>
        <dbReference type="Proteomes" id="UP001190926"/>
    </source>
</evidence>
<dbReference type="GO" id="GO:0003700">
    <property type="term" value="F:DNA-binding transcription factor activity"/>
    <property type="evidence" value="ECO:0007669"/>
    <property type="project" value="TreeGrafter"/>
</dbReference>
<organism evidence="4 5">
    <name type="scientific">Perilla frutescens var. hirtella</name>
    <name type="common">Perilla citriodora</name>
    <name type="synonym">Perilla setoyensis</name>
    <dbReference type="NCBI Taxonomy" id="608512"/>
    <lineage>
        <taxon>Eukaryota</taxon>
        <taxon>Viridiplantae</taxon>
        <taxon>Streptophyta</taxon>
        <taxon>Embryophyta</taxon>
        <taxon>Tracheophyta</taxon>
        <taxon>Spermatophyta</taxon>
        <taxon>Magnoliopsida</taxon>
        <taxon>eudicotyledons</taxon>
        <taxon>Gunneridae</taxon>
        <taxon>Pentapetalae</taxon>
        <taxon>asterids</taxon>
        <taxon>lamiids</taxon>
        <taxon>Lamiales</taxon>
        <taxon>Lamiaceae</taxon>
        <taxon>Nepetoideae</taxon>
        <taxon>Elsholtzieae</taxon>
        <taxon>Perilla</taxon>
    </lineage>
</organism>
<feature type="domain" description="Calmodulin binding protein-like N-terminal" evidence="2">
    <location>
        <begin position="107"/>
        <end position="250"/>
    </location>
</feature>
<gene>
    <name evidence="4" type="ORF">C2S53_009213</name>
</gene>
<dbReference type="GO" id="GO:0005516">
    <property type="term" value="F:calmodulin binding"/>
    <property type="evidence" value="ECO:0007669"/>
    <property type="project" value="InterPro"/>
</dbReference>
<dbReference type="AlphaFoldDB" id="A0AAD4NY90"/>
<feature type="compositionally biased region" description="Polar residues" evidence="1">
    <location>
        <begin position="460"/>
        <end position="471"/>
    </location>
</feature>
<evidence type="ECO:0000313" key="4">
    <source>
        <dbReference type="EMBL" id="KAH6756979.1"/>
    </source>
</evidence>
<dbReference type="Proteomes" id="UP001190926">
    <property type="component" value="Unassembled WGS sequence"/>
</dbReference>
<keyword evidence="5" id="KW-1185">Reference proteome</keyword>
<sequence>MEHNENGESEKPSSLDVGQSLALRKMLEETIEPMVKNIACRVMKPMVISIVQQVIEPVAEDLFRRVIGVVSDFYRQFNFEVKEEMQSVEKKVLAGGSRNDVMKERSLHLMFLDEVSGPVQTSTELKGIKGDPLEVALFDATGHIVNCGPESSAKVEIVLIDNSGHDDENNMTHENFERRIIKAGDKKKPYLAGSVYICLEKGVGNLIGLKLGHGKDWTNFCNCRLGVRLVQNFRGIVVQEAWTEPFKVIDKRGKQYVKHNPPLPTSEVWRLEKIARKGEPCNRLNEKNIKTVQDFLFWHHINPEGLQQEILQVGDGTWKAIVAHACNCTIDEKKMYLHKSPTEPQMSVIYDAVGKPKGVIDESHFVTIDNLSADKKDRAHKLLRSVLTEPSFGERYNTSFNEEDSHLQQHPYNSPDINASTNCSIQQCSNCNDLTRFGNINGHQTTGSGSSSQSFIPDNISDSGPSDTLGSRGTGELHAPPSGLFPDPDNIDGDTPTYLVLNSSYSSFRFFVLVSSDYENHENHCVPTSPTLLEKHKQADAQELMPSACRKNLGKDLQQQLTGLDTHVDSSDSLNCPGALCQNAGHSNAPVGETDQWCFSDDDSCGMPNHDRQPASPSPDPMSYYDSNDYFKHEMHSSTNESNVGDESGATAEPQVVTTSNPLNWWYVLFHIFKWRLVSKRIMVSLNHIPKRKKQKVG</sequence>
<accession>A0AAD4NY90</accession>
<feature type="region of interest" description="Disordered" evidence="1">
    <location>
        <begin position="442"/>
        <end position="491"/>
    </location>
</feature>
<dbReference type="EMBL" id="SDAM02029498">
    <property type="protein sequence ID" value="KAH6756979.1"/>
    <property type="molecule type" value="Genomic_DNA"/>
</dbReference>
<feature type="region of interest" description="Disordered" evidence="1">
    <location>
        <begin position="608"/>
        <end position="628"/>
    </location>
</feature>
<evidence type="ECO:0000259" key="3">
    <source>
        <dbReference type="Pfam" id="PF20451"/>
    </source>
</evidence>
<dbReference type="GO" id="GO:0080142">
    <property type="term" value="P:regulation of salicylic acid biosynthetic process"/>
    <property type="evidence" value="ECO:0007669"/>
    <property type="project" value="TreeGrafter"/>
</dbReference>
<reference evidence="4 5" key="1">
    <citation type="journal article" date="2021" name="Nat. Commun.">
        <title>Incipient diploidization of the medicinal plant Perilla within 10,000 years.</title>
        <authorList>
            <person name="Zhang Y."/>
            <person name="Shen Q."/>
            <person name="Leng L."/>
            <person name="Zhang D."/>
            <person name="Chen S."/>
            <person name="Shi Y."/>
            <person name="Ning Z."/>
            <person name="Chen S."/>
        </authorList>
    </citation>
    <scope>NUCLEOTIDE SEQUENCE [LARGE SCALE GENOMIC DNA]</scope>
    <source>
        <strain evidence="5">cv. PC099</strain>
    </source>
</reference>
<name>A0AAD4NY90_PERFH</name>
<dbReference type="PANTHER" id="PTHR31713">
    <property type="entry name" value="OS02G0177800 PROTEIN"/>
    <property type="match status" value="1"/>
</dbReference>
<dbReference type="InterPro" id="IPR046830">
    <property type="entry name" value="Calmod_bind_M"/>
</dbReference>
<dbReference type="GO" id="GO:0005634">
    <property type="term" value="C:nucleus"/>
    <property type="evidence" value="ECO:0007669"/>
    <property type="project" value="TreeGrafter"/>
</dbReference>
<proteinExistence type="predicted"/>
<dbReference type="InterPro" id="IPR046831">
    <property type="entry name" value="Calmodulin_bind_N"/>
</dbReference>